<dbReference type="EMBL" id="CP036287">
    <property type="protein sequence ID" value="QDU67649.1"/>
    <property type="molecule type" value="Genomic_DNA"/>
</dbReference>
<dbReference type="Proteomes" id="UP000316921">
    <property type="component" value="Chromosome"/>
</dbReference>
<feature type="region of interest" description="Disordered" evidence="1">
    <location>
        <begin position="322"/>
        <end position="349"/>
    </location>
</feature>
<dbReference type="KEGG" id="pbap:Pla133_27370"/>
<dbReference type="InterPro" id="IPR016187">
    <property type="entry name" value="CTDL_fold"/>
</dbReference>
<dbReference type="InterPro" id="IPR042095">
    <property type="entry name" value="SUMF_sf"/>
</dbReference>
<dbReference type="Pfam" id="PF03781">
    <property type="entry name" value="FGE-sulfatase"/>
    <property type="match status" value="1"/>
</dbReference>
<dbReference type="Gene3D" id="2.40.10.10">
    <property type="entry name" value="Trypsin-like serine proteases"/>
    <property type="match status" value="1"/>
</dbReference>
<evidence type="ECO:0000256" key="1">
    <source>
        <dbReference type="SAM" id="MobiDB-lite"/>
    </source>
</evidence>
<name>A0A518BL00_9BACT</name>
<dbReference type="InterPro" id="IPR043504">
    <property type="entry name" value="Peptidase_S1_PA_chymotrypsin"/>
</dbReference>
<feature type="region of interest" description="Disordered" evidence="1">
    <location>
        <begin position="1088"/>
        <end position="1112"/>
    </location>
</feature>
<gene>
    <name evidence="3" type="primary">pkn1_7</name>
    <name evidence="3" type="ORF">Pla133_27370</name>
</gene>
<feature type="domain" description="NACHT" evidence="2">
    <location>
        <begin position="347"/>
        <end position="475"/>
    </location>
</feature>
<keyword evidence="3" id="KW-0808">Transferase</keyword>
<dbReference type="Pfam" id="PF13365">
    <property type="entry name" value="Trypsin_2"/>
    <property type="match status" value="1"/>
</dbReference>
<protein>
    <submittedName>
        <fullName evidence="3">Serine/threonine-protein kinase pkn1</fullName>
        <ecNumber evidence="3">2.7.11.1</ecNumber>
    </submittedName>
</protein>
<dbReference type="InterPro" id="IPR009003">
    <property type="entry name" value="Peptidase_S1_PA"/>
</dbReference>
<sequence length="1177" mass="130183">MPSLVRIQCRVEKTKNGKTTTDDNFGSGVIVAPGWVLTAWHVLSRTGTFSGGRSESPNPAKGVVVTLADHPTALDSEPSIHSIGPYDPSSADVLFASGDLSGVGRSVDLALLRVPGLAEGDAVASLTRGLGELEARALVARGSSFAIWGFPDGVESPDDQSARLEGWDPDHLHREARDLGAEHGRVHGGFSGGPLLLRVGSDLHWVGITIVGGSNHPFSGYLLAGTVGPFLDNARRVIEERDGGGESLALPSSPDLRSLLLKPFLGRLSAECDVLPWAPDLSLDDVFVDRVTLEVPRDGEAVRAAVHGQTSLARHLGLEDAFDEESPASEVPSGPGSNSPSAESDQPRIILRGEAGTGKTTILRQLAKRLADARLATGSDRPIDEGDRVALLVRLPDLKNVGTRPFEDLVQYVTKKVDHYTGELLGAQDPRGELVLLLDGYDEVSKAERPNVGALLASIPRELPRTPVALGTRPSRYLERSAQFKAWSLASVEPLGADRQKELLVKLVGQHRKFGGPAKPTMDAAALEDWVDRIQVDARYDEERGNPLWLTMAAIVIFEEDREPGSRVDLLDAILRRLEAGKHRRDQRQIHEVADDDSVQPEALPRSVRPVLRWLAHRMSSEGLVQVPRSVMETWLEDLKDSERGADGSAPTPWTDLRRDLLDLKERCAPNDVLRWLERNSILTPPERRIRRRGNDIDEDWRFWHRSTLEFLTSEWLWERWTAAGGQDDVLARARSAAGAVRRALLQRFDRALSQIDADDVRLADNARSILSALRLSTNEGWLSSQGPAGLRSWCDWLELVGAEQGSMDGDAESDNGEDDVARFWSEPLGMLAERLVEGEVEVLLESLEDAPAISRRALMASRAVSTNAVMIVLSSLEEEEDRGAVISQVEHLIEDRMETLDLLRSLGLAPRIRADLYFVDEALLAFGVRHEDLADEADAARLRIYEELPVEPTWRAPFERTFGDPGVPLWRPVTRHLTFGYGDRELEQVTEQPFQISAVPVTEEMYRVFDPHDDQRKSEPGLLPARSVSWWCAMAYCRWAGAKLGFGLAGSLPTERQWECAARAGTEGDYWFSPEALDEHGWYEQNSESRAHDVATRPPNGDRPQQPNPNGLLDVHGNVWEWCLDLFDRDGPWRVLRGGSYWDTAAGCRSGYRSRSHPAGRNRNLGFRLVLPAELR</sequence>
<dbReference type="InterPro" id="IPR005532">
    <property type="entry name" value="SUMF_dom"/>
</dbReference>
<dbReference type="PROSITE" id="PS50837">
    <property type="entry name" value="NACHT"/>
    <property type="match status" value="1"/>
</dbReference>
<dbReference type="RefSeq" id="WP_419192449.1">
    <property type="nucleotide sequence ID" value="NZ_CP036296.1"/>
</dbReference>
<dbReference type="AlphaFoldDB" id="A0A518BL00"/>
<dbReference type="InterPro" id="IPR051043">
    <property type="entry name" value="Sulfatase_Mod_Factor_Kinase"/>
</dbReference>
<dbReference type="InterPro" id="IPR027417">
    <property type="entry name" value="P-loop_NTPase"/>
</dbReference>
<dbReference type="SUPFAM" id="SSF56436">
    <property type="entry name" value="C-type lectin-like"/>
    <property type="match status" value="1"/>
</dbReference>
<dbReference type="SUPFAM" id="SSF52540">
    <property type="entry name" value="P-loop containing nucleoside triphosphate hydrolases"/>
    <property type="match status" value="1"/>
</dbReference>
<keyword evidence="3" id="KW-0418">Kinase</keyword>
<accession>A0A518BL00</accession>
<dbReference type="Gene3D" id="3.40.50.300">
    <property type="entry name" value="P-loop containing nucleotide triphosphate hydrolases"/>
    <property type="match status" value="1"/>
</dbReference>
<dbReference type="Gene3D" id="3.90.1580.10">
    <property type="entry name" value="paralog of FGE (formylglycine-generating enzyme)"/>
    <property type="match status" value="1"/>
</dbReference>
<evidence type="ECO:0000259" key="2">
    <source>
        <dbReference type="PROSITE" id="PS50837"/>
    </source>
</evidence>
<dbReference type="EC" id="2.7.11.1" evidence="3"/>
<keyword evidence="4" id="KW-1185">Reference proteome</keyword>
<evidence type="ECO:0000313" key="4">
    <source>
        <dbReference type="Proteomes" id="UP000316921"/>
    </source>
</evidence>
<dbReference type="InterPro" id="IPR007111">
    <property type="entry name" value="NACHT_NTPase"/>
</dbReference>
<dbReference type="Pfam" id="PF05729">
    <property type="entry name" value="NACHT"/>
    <property type="match status" value="1"/>
</dbReference>
<organism evidence="3 4">
    <name type="scientific">Engelhardtia mirabilis</name>
    <dbReference type="NCBI Taxonomy" id="2528011"/>
    <lineage>
        <taxon>Bacteria</taxon>
        <taxon>Pseudomonadati</taxon>
        <taxon>Planctomycetota</taxon>
        <taxon>Planctomycetia</taxon>
        <taxon>Planctomycetia incertae sedis</taxon>
        <taxon>Engelhardtia</taxon>
    </lineage>
</organism>
<dbReference type="GO" id="GO:0120147">
    <property type="term" value="F:formylglycine-generating oxidase activity"/>
    <property type="evidence" value="ECO:0007669"/>
    <property type="project" value="TreeGrafter"/>
</dbReference>
<evidence type="ECO:0000313" key="3">
    <source>
        <dbReference type="EMBL" id="QDU67649.1"/>
    </source>
</evidence>
<proteinExistence type="predicted"/>
<dbReference type="SUPFAM" id="SSF50494">
    <property type="entry name" value="Trypsin-like serine proteases"/>
    <property type="match status" value="1"/>
</dbReference>
<reference evidence="3 4" key="1">
    <citation type="submission" date="2019-02" db="EMBL/GenBank/DDBJ databases">
        <title>Deep-cultivation of Planctomycetes and their phenomic and genomic characterization uncovers novel biology.</title>
        <authorList>
            <person name="Wiegand S."/>
            <person name="Jogler M."/>
            <person name="Boedeker C."/>
            <person name="Pinto D."/>
            <person name="Vollmers J."/>
            <person name="Rivas-Marin E."/>
            <person name="Kohn T."/>
            <person name="Peeters S.H."/>
            <person name="Heuer A."/>
            <person name="Rast P."/>
            <person name="Oberbeckmann S."/>
            <person name="Bunk B."/>
            <person name="Jeske O."/>
            <person name="Meyerdierks A."/>
            <person name="Storesund J.E."/>
            <person name="Kallscheuer N."/>
            <person name="Luecker S."/>
            <person name="Lage O.M."/>
            <person name="Pohl T."/>
            <person name="Merkel B.J."/>
            <person name="Hornburger P."/>
            <person name="Mueller R.-W."/>
            <person name="Bruemmer F."/>
            <person name="Labrenz M."/>
            <person name="Spormann A.M."/>
            <person name="Op den Camp H."/>
            <person name="Overmann J."/>
            <person name="Amann R."/>
            <person name="Jetten M.S.M."/>
            <person name="Mascher T."/>
            <person name="Medema M.H."/>
            <person name="Devos D.P."/>
            <person name="Kaster A.-K."/>
            <person name="Ovreas L."/>
            <person name="Rohde M."/>
            <person name="Galperin M.Y."/>
            <person name="Jogler C."/>
        </authorList>
    </citation>
    <scope>NUCLEOTIDE SEQUENCE [LARGE SCALE GENOMIC DNA]</scope>
    <source>
        <strain evidence="3 4">Pla133</strain>
    </source>
</reference>
<dbReference type="GO" id="GO:0004674">
    <property type="term" value="F:protein serine/threonine kinase activity"/>
    <property type="evidence" value="ECO:0007669"/>
    <property type="project" value="UniProtKB-EC"/>
</dbReference>
<dbReference type="PANTHER" id="PTHR23150">
    <property type="entry name" value="SULFATASE MODIFYING FACTOR 1, 2"/>
    <property type="match status" value="1"/>
</dbReference>
<dbReference type="PANTHER" id="PTHR23150:SF19">
    <property type="entry name" value="FORMYLGLYCINE-GENERATING ENZYME"/>
    <property type="match status" value="1"/>
</dbReference>
<feature type="compositionally biased region" description="Polar residues" evidence="1">
    <location>
        <begin position="335"/>
        <end position="344"/>
    </location>
</feature>